<reference evidence="1 2" key="1">
    <citation type="submission" date="2018-06" db="EMBL/GenBank/DDBJ databases">
        <authorList>
            <consortium name="Pathogen Informatics"/>
            <person name="Doyle S."/>
        </authorList>
    </citation>
    <scope>NUCLEOTIDE SEQUENCE [LARGE SCALE GENOMIC DNA]</scope>
    <source>
        <strain evidence="1 2">NCTC12026</strain>
    </source>
</reference>
<evidence type="ECO:0000313" key="2">
    <source>
        <dbReference type="Proteomes" id="UP000255129"/>
    </source>
</evidence>
<dbReference type="InterPro" id="IPR010265">
    <property type="entry name" value="Phage_lambda_TipM"/>
</dbReference>
<dbReference type="EMBL" id="UGUA01000002">
    <property type="protein sequence ID" value="SUC36185.1"/>
    <property type="molecule type" value="Genomic_DNA"/>
</dbReference>
<dbReference type="Proteomes" id="UP000255129">
    <property type="component" value="Unassembled WGS sequence"/>
</dbReference>
<accession>A0A379G5H6</accession>
<organism evidence="1 2">
    <name type="scientific">Providencia rustigianii</name>
    <dbReference type="NCBI Taxonomy" id="158850"/>
    <lineage>
        <taxon>Bacteria</taxon>
        <taxon>Pseudomonadati</taxon>
        <taxon>Pseudomonadota</taxon>
        <taxon>Gammaproteobacteria</taxon>
        <taxon>Enterobacterales</taxon>
        <taxon>Morganellaceae</taxon>
        <taxon>Providencia</taxon>
    </lineage>
</organism>
<dbReference type="RefSeq" id="WP_115164514.1">
    <property type="nucleotide sequence ID" value="NZ_AP018946.1"/>
</dbReference>
<dbReference type="Pfam" id="PF05939">
    <property type="entry name" value="Phage_min_tail"/>
    <property type="match status" value="1"/>
</dbReference>
<gene>
    <name evidence="1" type="ORF">NCTC12026_02603</name>
</gene>
<dbReference type="OrthoDB" id="8607203at2"/>
<evidence type="ECO:0000313" key="1">
    <source>
        <dbReference type="EMBL" id="SUC36185.1"/>
    </source>
</evidence>
<proteinExistence type="predicted"/>
<sequence>MIEEFKWRTQIQDSPTGEFKHRVREVVFGDGYKQVSGDGINTETQSWPFTYTGHKSEVEPIFQFIRAHTVRSFLWIPPFGDKGLYRVKADSITLKPIGGSSITITATFEQAFSV</sequence>
<name>A0A379G5H6_9GAMM</name>
<dbReference type="AlphaFoldDB" id="A0A379G5H6"/>
<protein>
    <submittedName>
        <fullName evidence="1">Phage-related protein</fullName>
    </submittedName>
</protein>